<evidence type="ECO:0000256" key="1">
    <source>
        <dbReference type="SAM" id="MobiDB-lite"/>
    </source>
</evidence>
<feature type="compositionally biased region" description="Basic and acidic residues" evidence="1">
    <location>
        <begin position="135"/>
        <end position="156"/>
    </location>
</feature>
<feature type="region of interest" description="Disordered" evidence="1">
    <location>
        <begin position="58"/>
        <end position="172"/>
    </location>
</feature>
<feature type="compositionally biased region" description="Acidic residues" evidence="1">
    <location>
        <begin position="87"/>
        <end position="116"/>
    </location>
</feature>
<reference evidence="2" key="1">
    <citation type="submission" date="2020-06" db="EMBL/GenBank/DDBJ databases">
        <authorList>
            <consortium name="Plant Systems Biology data submission"/>
        </authorList>
    </citation>
    <scope>NUCLEOTIDE SEQUENCE</scope>
    <source>
        <strain evidence="2">D6</strain>
    </source>
</reference>
<sequence length="488" mass="54159">MDSSNKQEDTATSTEQDVNHQDGRADPAAYLNEECMALVFAFAGAFGKAPTECICHLLPEKTDSDGVNEEKSDQQQVGRDQTKDNNDTESTEDTQQDMETQSNDDDDDESGGDEGNENGTSYGNHDDSDDDSQDDSSHGSDSDSDSQVHPEAREDFSSDDGSQDDDEDGVDKDFHFGVSTSYAARFYNGLARVSRRWKRVLDACFATTLVPSLRLALDDLPKCLAQFHGEWLADHQVRFKTITCHELDWEDYAAAYIDAVATSDLSVLKGVETSLSVTDLVDSSNDQARLKRAFLMKITEQPLPELKNLGLDLHLDQNAGLTSKDCLSQLPLFSWLVHHHDFQAGNTHGAEWHRDRGYVEFLHGFDSLPNLANLFLTCESSYNGPAIRIACNSLKNLRVAGFLFTSTPVELSLDCPSLECYECDGYFSLQRGGALCTKQKVIKADNVPEDCRTLIHILTGPDQSYPGMIGRFHQVFPLPHVLNQDEQD</sequence>
<feature type="compositionally biased region" description="Basic and acidic residues" evidence="1">
    <location>
        <begin position="58"/>
        <end position="73"/>
    </location>
</feature>
<keyword evidence="3" id="KW-1185">Reference proteome</keyword>
<evidence type="ECO:0000313" key="3">
    <source>
        <dbReference type="Proteomes" id="UP001153069"/>
    </source>
</evidence>
<accession>A0A9N8DI66</accession>
<feature type="compositionally biased region" description="Acidic residues" evidence="1">
    <location>
        <begin position="157"/>
        <end position="170"/>
    </location>
</feature>
<name>A0A9N8DI66_9STRA</name>
<evidence type="ECO:0000313" key="2">
    <source>
        <dbReference type="EMBL" id="CAB9503612.1"/>
    </source>
</evidence>
<feature type="region of interest" description="Disordered" evidence="1">
    <location>
        <begin position="1"/>
        <end position="25"/>
    </location>
</feature>
<dbReference type="Proteomes" id="UP001153069">
    <property type="component" value="Unassembled WGS sequence"/>
</dbReference>
<gene>
    <name evidence="2" type="ORF">SEMRO_171_G075700.1</name>
</gene>
<protein>
    <submittedName>
        <fullName evidence="2">Uncharacterized protein</fullName>
    </submittedName>
</protein>
<comment type="caution">
    <text evidence="2">The sequence shown here is derived from an EMBL/GenBank/DDBJ whole genome shotgun (WGS) entry which is preliminary data.</text>
</comment>
<proteinExistence type="predicted"/>
<organism evidence="2 3">
    <name type="scientific">Seminavis robusta</name>
    <dbReference type="NCBI Taxonomy" id="568900"/>
    <lineage>
        <taxon>Eukaryota</taxon>
        <taxon>Sar</taxon>
        <taxon>Stramenopiles</taxon>
        <taxon>Ochrophyta</taxon>
        <taxon>Bacillariophyta</taxon>
        <taxon>Bacillariophyceae</taxon>
        <taxon>Bacillariophycidae</taxon>
        <taxon>Naviculales</taxon>
        <taxon>Naviculaceae</taxon>
        <taxon>Seminavis</taxon>
    </lineage>
</organism>
<dbReference type="AlphaFoldDB" id="A0A9N8DI66"/>
<dbReference type="EMBL" id="CAICTM010000170">
    <property type="protein sequence ID" value="CAB9503612.1"/>
    <property type="molecule type" value="Genomic_DNA"/>
</dbReference>